<keyword evidence="11" id="KW-1185">Reference proteome</keyword>
<feature type="signal peptide" evidence="7">
    <location>
        <begin position="1"/>
        <end position="18"/>
    </location>
</feature>
<evidence type="ECO:0000256" key="6">
    <source>
        <dbReference type="RuleBase" id="RU003744"/>
    </source>
</evidence>
<sequence>MKKSILLLIACVTLFALAACGSSDKDNQSASKKDTEKTTGLYDKVMDKGVLTVGTEGTYAPFTYHDNSGKLTGYDVEVIREVAKRMGVKAKFQETQWDSMFAGLNAGRFDLVANQVGINQDRLKKYDFSKPYTYSSAVVVVPKDNNKIKSFSDIKGKKSAQSLTSNYGEIAKKNGAELVGVEGLVQSIELIKQGRVDLTVNDKLAILDYMKEKNDKNIKIAAQEDSVSETAFCFNKGNDKLVDEVNKQLDAMRKDGTLAKIAKDWFGEDVSAK</sequence>
<feature type="chain" id="PRO_5046315665" evidence="7">
    <location>
        <begin position="19"/>
        <end position="273"/>
    </location>
</feature>
<evidence type="ECO:0000256" key="5">
    <source>
        <dbReference type="ARBA" id="ARBA00023288"/>
    </source>
</evidence>
<dbReference type="RefSeq" id="WP_306068275.1">
    <property type="nucleotide sequence ID" value="NZ_JAROCA020000001.1"/>
</dbReference>
<dbReference type="SUPFAM" id="SSF53850">
    <property type="entry name" value="Periplasmic binding protein-like II"/>
    <property type="match status" value="1"/>
</dbReference>
<dbReference type="EMBL" id="JAROCA020000001">
    <property type="protein sequence ID" value="MDY0404240.1"/>
    <property type="molecule type" value="Genomic_DNA"/>
</dbReference>
<evidence type="ECO:0000256" key="3">
    <source>
        <dbReference type="ARBA" id="ARBA00022729"/>
    </source>
</evidence>
<gene>
    <name evidence="10" type="ORF">P5G51_001375</name>
</gene>
<accession>A0ABU5CDF2</accession>
<keyword evidence="5" id="KW-0449">Lipoprotein</keyword>
<dbReference type="Gene3D" id="3.40.190.10">
    <property type="entry name" value="Periplasmic binding protein-like II"/>
    <property type="match status" value="2"/>
</dbReference>
<organism evidence="10 11">
    <name type="scientific">Tigheibacillus jepli</name>
    <dbReference type="NCBI Taxonomy" id="3035914"/>
    <lineage>
        <taxon>Bacteria</taxon>
        <taxon>Bacillati</taxon>
        <taxon>Bacillota</taxon>
        <taxon>Bacilli</taxon>
        <taxon>Bacillales</taxon>
        <taxon>Bacillaceae</taxon>
        <taxon>Tigheibacillus</taxon>
    </lineage>
</organism>
<comment type="subcellular location">
    <subcellularLocation>
        <location evidence="1">Cell envelope</location>
    </subcellularLocation>
</comment>
<dbReference type="InterPro" id="IPR001638">
    <property type="entry name" value="Solute-binding_3/MltF_N"/>
</dbReference>
<dbReference type="PROSITE" id="PS01039">
    <property type="entry name" value="SBP_BACTERIAL_3"/>
    <property type="match status" value="1"/>
</dbReference>
<feature type="domain" description="Solute-binding protein family 3/N-terminal" evidence="8">
    <location>
        <begin position="50"/>
        <end position="269"/>
    </location>
</feature>
<comment type="similarity">
    <text evidence="2 6">Belongs to the bacterial solute-binding protein 3 family.</text>
</comment>
<evidence type="ECO:0000256" key="7">
    <source>
        <dbReference type="SAM" id="SignalP"/>
    </source>
</evidence>
<keyword evidence="3 7" id="KW-0732">Signal</keyword>
<keyword evidence="4" id="KW-0564">Palmitate</keyword>
<comment type="caution">
    <text evidence="10">The sequence shown here is derived from an EMBL/GenBank/DDBJ whole genome shotgun (WGS) entry which is preliminary data.</text>
</comment>
<dbReference type="Proteomes" id="UP001228376">
    <property type="component" value="Unassembled WGS sequence"/>
</dbReference>
<evidence type="ECO:0000313" key="10">
    <source>
        <dbReference type="EMBL" id="MDY0404240.1"/>
    </source>
</evidence>
<dbReference type="SMART" id="SM00079">
    <property type="entry name" value="PBPe"/>
    <property type="match status" value="1"/>
</dbReference>
<dbReference type="SMART" id="SM00062">
    <property type="entry name" value="PBPb"/>
    <property type="match status" value="1"/>
</dbReference>
<dbReference type="PROSITE" id="PS51257">
    <property type="entry name" value="PROKAR_LIPOPROTEIN"/>
    <property type="match status" value="1"/>
</dbReference>
<dbReference type="CDD" id="cd13711">
    <property type="entry name" value="PBP2_Ngo0372_TcyA"/>
    <property type="match status" value="1"/>
</dbReference>
<protein>
    <submittedName>
        <fullName evidence="10">Amino acid ABC transporter substrate-binding protein</fullName>
    </submittedName>
</protein>
<dbReference type="InterPro" id="IPR018313">
    <property type="entry name" value="SBP_3_CS"/>
</dbReference>
<dbReference type="InterPro" id="IPR001320">
    <property type="entry name" value="Iontro_rcpt_C"/>
</dbReference>
<reference evidence="10 11" key="1">
    <citation type="submission" date="2023-10" db="EMBL/GenBank/DDBJ databases">
        <title>179-bfca-hs.</title>
        <authorList>
            <person name="Miliotis G."/>
            <person name="Sengupta P."/>
            <person name="Hameed A."/>
            <person name="Chuvochina M."/>
            <person name="Mcdonagh F."/>
            <person name="Simpson A.C."/>
            <person name="Singh N.K."/>
            <person name="Rekha P.D."/>
            <person name="Raman K."/>
            <person name="Hugenholtz P."/>
            <person name="Venkateswaran K."/>
        </authorList>
    </citation>
    <scope>NUCLEOTIDE SEQUENCE [LARGE SCALE GENOMIC DNA]</scope>
    <source>
        <strain evidence="10 11">179-BFC-A-HS</strain>
    </source>
</reference>
<evidence type="ECO:0000259" key="8">
    <source>
        <dbReference type="SMART" id="SM00062"/>
    </source>
</evidence>
<dbReference type="PANTHER" id="PTHR35936">
    <property type="entry name" value="MEMBRANE-BOUND LYTIC MUREIN TRANSGLYCOSYLASE F"/>
    <property type="match status" value="1"/>
</dbReference>
<dbReference type="PANTHER" id="PTHR35936:SF34">
    <property type="entry name" value="ABC TRANSPORTER EXTRACELLULAR-BINDING PROTEIN YCKB-RELATED"/>
    <property type="match status" value="1"/>
</dbReference>
<dbReference type="Pfam" id="PF00497">
    <property type="entry name" value="SBP_bac_3"/>
    <property type="match status" value="1"/>
</dbReference>
<evidence type="ECO:0000256" key="1">
    <source>
        <dbReference type="ARBA" id="ARBA00004196"/>
    </source>
</evidence>
<evidence type="ECO:0000259" key="9">
    <source>
        <dbReference type="SMART" id="SM00079"/>
    </source>
</evidence>
<proteinExistence type="inferred from homology"/>
<evidence type="ECO:0000256" key="2">
    <source>
        <dbReference type="ARBA" id="ARBA00010333"/>
    </source>
</evidence>
<evidence type="ECO:0000313" key="11">
    <source>
        <dbReference type="Proteomes" id="UP001228376"/>
    </source>
</evidence>
<evidence type="ECO:0000256" key="4">
    <source>
        <dbReference type="ARBA" id="ARBA00023139"/>
    </source>
</evidence>
<name>A0ABU5CDF2_9BACI</name>
<feature type="domain" description="Ionotropic glutamate receptor C-terminal" evidence="9">
    <location>
        <begin position="50"/>
        <end position="268"/>
    </location>
</feature>